<dbReference type="InterPro" id="IPR032675">
    <property type="entry name" value="LRR_dom_sf"/>
</dbReference>
<proteinExistence type="predicted"/>
<feature type="compositionally biased region" description="Polar residues" evidence="3">
    <location>
        <begin position="514"/>
        <end position="528"/>
    </location>
</feature>
<feature type="region of interest" description="Disordered" evidence="3">
    <location>
        <begin position="338"/>
        <end position="363"/>
    </location>
</feature>
<dbReference type="InterPro" id="IPR001611">
    <property type="entry name" value="Leu-rich_rpt"/>
</dbReference>
<dbReference type="Gene3D" id="1.10.418.10">
    <property type="entry name" value="Calponin-like domain"/>
    <property type="match status" value="1"/>
</dbReference>
<accession>A0ABM5EJQ8</accession>
<dbReference type="PROSITE" id="PS50021">
    <property type="entry name" value="CH"/>
    <property type="match status" value="1"/>
</dbReference>
<organism evidence="5 6">
    <name type="scientific">Pogona vitticeps</name>
    <name type="common">central bearded dragon</name>
    <dbReference type="NCBI Taxonomy" id="103695"/>
    <lineage>
        <taxon>Eukaryota</taxon>
        <taxon>Metazoa</taxon>
        <taxon>Chordata</taxon>
        <taxon>Craniata</taxon>
        <taxon>Vertebrata</taxon>
        <taxon>Euteleostomi</taxon>
        <taxon>Lepidosauria</taxon>
        <taxon>Squamata</taxon>
        <taxon>Bifurcata</taxon>
        <taxon>Unidentata</taxon>
        <taxon>Episquamata</taxon>
        <taxon>Toxicofera</taxon>
        <taxon>Iguania</taxon>
        <taxon>Acrodonta</taxon>
        <taxon>Agamidae</taxon>
        <taxon>Amphibolurinae</taxon>
        <taxon>Pogona</taxon>
    </lineage>
</organism>
<sequence length="848" mass="91090">MAAGEGGAESLPPPSPSLPGPLPGPERALEEAAASGSLSLAGRRLRHFPGGAARRWDLSDTTQADLSRNRFAEVPEDACHLMSLEGLSLYHNCLRSIPAAIANLQALTYLNVSRNQLSVLPSCLCRLPLKVLIASNNKLAALPEDIGSLSSLRQLDVSSNELQSLPASMGGLESLRDLNVRRNQITSLPEELAELPLVRLDFSCNRVACIPVCYRHLRHLQCILLENNPLQSPPAQICLKGKIHIFKYLHMEACSKARTDLAEFARGGRPTVFGTCLPDDFYPLRQYGGLDSGFHSVDSGSKRWSGNEPSGTDGASSLPPSQSTDEFSDLSFRIAELARDPKQLKEKRSGGAAAAEAGDGEQVDFIDSSINGEEEEEASGPPLGNSHGVAFAEEHQKVAGKTSLLKAGLAESGLTGRGSSGTSMPRPEPSGEERRRPELLQLWQERERQQHHHQQQQQQHRPLWNQGFERRDSGLAESSSSSSSSSLLQLKHRSQGVDQLATGSPRQSLLFAGRSSSDGGHPQSSGVASASPREPGSLHRPSSFLFRSASRHSTQRGSGSLSPDLSSSEASSPLRSRTGFQAVDEREVTLQLRKAIESQLNISLAEDLGEALANGVILCQLVNHLHPRSVPFIHVPSPAVPKLNAIKSRKNVESFLAACRQLGIPEGSRSPPVLSPPQQRVVAVPSCPHPRRKRGQGSPPTPPEVHAWTATGVALLPLPRAGRGGPAPRGGHGPDSPGRRRQGPREVREERGGLGPRAPVPHLFGLHHCHLETWIRLPGELGCMGETGSALPAAELCKTGRSAWRASLNDGVKAVHLSPARLHFCFRSVGVCVCEVSSLPALWPPRGS</sequence>
<dbReference type="PANTHER" id="PTHR48051:SF64">
    <property type="entry name" value="LEUCINE RICH REPEATS AND CALPONIN HOMOLOGY DOMAIN CONTAINING 4"/>
    <property type="match status" value="1"/>
</dbReference>
<dbReference type="SMART" id="SM00369">
    <property type="entry name" value="LRR_TYP"/>
    <property type="match status" value="5"/>
</dbReference>
<evidence type="ECO:0000313" key="6">
    <source>
        <dbReference type="RefSeq" id="XP_072833387.1"/>
    </source>
</evidence>
<feature type="compositionally biased region" description="Low complexity" evidence="3">
    <location>
        <begin position="556"/>
        <end position="577"/>
    </location>
</feature>
<dbReference type="InterPro" id="IPR050216">
    <property type="entry name" value="LRR_domain-containing"/>
</dbReference>
<dbReference type="GeneID" id="110082295"/>
<reference evidence="6" key="1">
    <citation type="submission" date="2025-08" db="UniProtKB">
        <authorList>
            <consortium name="RefSeq"/>
        </authorList>
    </citation>
    <scope>IDENTIFICATION</scope>
</reference>
<evidence type="ECO:0000259" key="4">
    <source>
        <dbReference type="PROSITE" id="PS50021"/>
    </source>
</evidence>
<feature type="region of interest" description="Disordered" evidence="3">
    <location>
        <begin position="472"/>
        <end position="580"/>
    </location>
</feature>
<evidence type="ECO:0000313" key="5">
    <source>
        <dbReference type="Proteomes" id="UP001652642"/>
    </source>
</evidence>
<keyword evidence="2" id="KW-0677">Repeat</keyword>
<dbReference type="SUPFAM" id="SSF47576">
    <property type="entry name" value="Calponin-homology domain, CH-domain"/>
    <property type="match status" value="1"/>
</dbReference>
<dbReference type="InterPro" id="IPR036872">
    <property type="entry name" value="CH_dom_sf"/>
</dbReference>
<dbReference type="PANTHER" id="PTHR48051">
    <property type="match status" value="1"/>
</dbReference>
<dbReference type="Pfam" id="PF00307">
    <property type="entry name" value="CH"/>
    <property type="match status" value="1"/>
</dbReference>
<gene>
    <name evidence="6" type="primary">LRCH4</name>
</gene>
<evidence type="ECO:0000256" key="1">
    <source>
        <dbReference type="ARBA" id="ARBA00022614"/>
    </source>
</evidence>
<protein>
    <submittedName>
        <fullName evidence="6">Leucine-rich repeat and calponin homology domain-containing protein 4 isoform X1</fullName>
    </submittedName>
</protein>
<keyword evidence="1" id="KW-0433">Leucine-rich repeat</keyword>
<dbReference type="SMART" id="SM00364">
    <property type="entry name" value="LRR_BAC"/>
    <property type="match status" value="4"/>
</dbReference>
<dbReference type="Pfam" id="PF13855">
    <property type="entry name" value="LRR_8"/>
    <property type="match status" value="2"/>
</dbReference>
<feature type="domain" description="Calponin-homology (CH)" evidence="4">
    <location>
        <begin position="582"/>
        <end position="693"/>
    </location>
</feature>
<dbReference type="Proteomes" id="UP001652642">
    <property type="component" value="Chromosome 6"/>
</dbReference>
<feature type="region of interest" description="Disordered" evidence="3">
    <location>
        <begin position="667"/>
        <end position="759"/>
    </location>
</feature>
<feature type="compositionally biased region" description="Gly residues" evidence="3">
    <location>
        <begin position="722"/>
        <end position="733"/>
    </location>
</feature>
<dbReference type="Gene3D" id="3.80.10.10">
    <property type="entry name" value="Ribonuclease Inhibitor"/>
    <property type="match status" value="1"/>
</dbReference>
<feature type="compositionally biased region" description="Pro residues" evidence="3">
    <location>
        <begin position="11"/>
        <end position="24"/>
    </location>
</feature>
<evidence type="ECO:0000256" key="2">
    <source>
        <dbReference type="ARBA" id="ARBA00022737"/>
    </source>
</evidence>
<feature type="region of interest" description="Disordered" evidence="3">
    <location>
        <begin position="1"/>
        <end position="35"/>
    </location>
</feature>
<feature type="compositionally biased region" description="Basic and acidic residues" evidence="3">
    <location>
        <begin position="338"/>
        <end position="349"/>
    </location>
</feature>
<dbReference type="InterPro" id="IPR003591">
    <property type="entry name" value="Leu-rich_rpt_typical-subtyp"/>
</dbReference>
<keyword evidence="5" id="KW-1185">Reference proteome</keyword>
<feature type="region of interest" description="Disordered" evidence="3">
    <location>
        <begin position="410"/>
        <end position="435"/>
    </location>
</feature>
<dbReference type="InterPro" id="IPR001715">
    <property type="entry name" value="CH_dom"/>
</dbReference>
<dbReference type="RefSeq" id="XP_072833387.1">
    <property type="nucleotide sequence ID" value="XM_072977286.1"/>
</dbReference>
<feature type="region of interest" description="Disordered" evidence="3">
    <location>
        <begin position="298"/>
        <end position="325"/>
    </location>
</feature>
<evidence type="ECO:0000256" key="3">
    <source>
        <dbReference type="SAM" id="MobiDB-lite"/>
    </source>
</evidence>
<feature type="compositionally biased region" description="Basic and acidic residues" evidence="3">
    <location>
        <begin position="743"/>
        <end position="752"/>
    </location>
</feature>
<name>A0ABM5EJQ8_9SAUR</name>
<dbReference type="SUPFAM" id="SSF52058">
    <property type="entry name" value="L domain-like"/>
    <property type="match status" value="1"/>
</dbReference>
<dbReference type="PROSITE" id="PS51450">
    <property type="entry name" value="LRR"/>
    <property type="match status" value="1"/>
</dbReference>